<organism evidence="1 2">
    <name type="scientific">Eumeta variegata</name>
    <name type="common">Bagworm moth</name>
    <name type="synonym">Eumeta japonica</name>
    <dbReference type="NCBI Taxonomy" id="151549"/>
    <lineage>
        <taxon>Eukaryota</taxon>
        <taxon>Metazoa</taxon>
        <taxon>Ecdysozoa</taxon>
        <taxon>Arthropoda</taxon>
        <taxon>Hexapoda</taxon>
        <taxon>Insecta</taxon>
        <taxon>Pterygota</taxon>
        <taxon>Neoptera</taxon>
        <taxon>Endopterygota</taxon>
        <taxon>Lepidoptera</taxon>
        <taxon>Glossata</taxon>
        <taxon>Ditrysia</taxon>
        <taxon>Tineoidea</taxon>
        <taxon>Psychidae</taxon>
        <taxon>Oiketicinae</taxon>
        <taxon>Eumeta</taxon>
    </lineage>
</organism>
<name>A0A4C1VMA4_EUMVA</name>
<keyword evidence="2" id="KW-1185">Reference proteome</keyword>
<dbReference type="OrthoDB" id="7487383at2759"/>
<reference evidence="1 2" key="1">
    <citation type="journal article" date="2019" name="Commun. Biol.">
        <title>The bagworm genome reveals a unique fibroin gene that provides high tensile strength.</title>
        <authorList>
            <person name="Kono N."/>
            <person name="Nakamura H."/>
            <person name="Ohtoshi R."/>
            <person name="Tomita M."/>
            <person name="Numata K."/>
            <person name="Arakawa K."/>
        </authorList>
    </citation>
    <scope>NUCLEOTIDE SEQUENCE [LARGE SCALE GENOMIC DNA]</scope>
</reference>
<dbReference type="AlphaFoldDB" id="A0A4C1VMA4"/>
<gene>
    <name evidence="1" type="ORF">EVAR_89236_1</name>
</gene>
<accession>A0A4C1VMA4</accession>
<evidence type="ECO:0000313" key="1">
    <source>
        <dbReference type="EMBL" id="GBP39014.1"/>
    </source>
</evidence>
<evidence type="ECO:0000313" key="2">
    <source>
        <dbReference type="Proteomes" id="UP000299102"/>
    </source>
</evidence>
<protein>
    <submittedName>
        <fullName evidence="1">Uncharacterized protein</fullName>
    </submittedName>
</protein>
<sequence>MRLGSLAGDCPPPMKTITSWKKVSVALEETDNPVLNSIPNDIVSTNDIDSAIGTLTSHIRTVVENKSRIVPAKSGSKLLKNVSEFIRAKNAALRRTGKYPTGENVPCACIPT</sequence>
<proteinExistence type="predicted"/>
<comment type="caution">
    <text evidence="1">The sequence shown here is derived from an EMBL/GenBank/DDBJ whole genome shotgun (WGS) entry which is preliminary data.</text>
</comment>
<dbReference type="Proteomes" id="UP000299102">
    <property type="component" value="Unassembled WGS sequence"/>
</dbReference>
<dbReference type="EMBL" id="BGZK01000358">
    <property type="protein sequence ID" value="GBP39014.1"/>
    <property type="molecule type" value="Genomic_DNA"/>
</dbReference>